<comment type="caution">
    <text evidence="1">The sequence shown here is derived from an EMBL/GenBank/DDBJ whole genome shotgun (WGS) entry which is preliminary data.</text>
</comment>
<evidence type="ECO:0000313" key="2">
    <source>
        <dbReference type="Proteomes" id="UP000295832"/>
    </source>
</evidence>
<evidence type="ECO:0000313" key="1">
    <source>
        <dbReference type="EMBL" id="TDX58991.1"/>
    </source>
</evidence>
<sequence length="66" mass="7347">MVKEVEENARISAEKTVKLIQNITANLENNTVTEEQSTTIHEIAEAAQLLAHTSNNMQELVEKLQG</sequence>
<evidence type="ECO:0008006" key="3">
    <source>
        <dbReference type="Google" id="ProtNLM"/>
    </source>
</evidence>
<gene>
    <name evidence="1" type="ORF">C7959_102129</name>
</gene>
<dbReference type="RefSeq" id="WP_134114612.1">
    <property type="nucleotide sequence ID" value="NZ_SOEG01000002.1"/>
</dbReference>
<name>A0A4R8HPY9_9FIRM</name>
<keyword evidence="2" id="KW-1185">Reference proteome</keyword>
<proteinExistence type="predicted"/>
<accession>A0A4R8HPY9</accession>
<reference evidence="1 2" key="1">
    <citation type="submission" date="2019-03" db="EMBL/GenBank/DDBJ databases">
        <title>Subsurface microbial communities from deep shales in Ohio and West Virginia, USA.</title>
        <authorList>
            <person name="Wrighton K."/>
        </authorList>
    </citation>
    <scope>NUCLEOTIDE SEQUENCE [LARGE SCALE GENOMIC DNA]</scope>
    <source>
        <strain evidence="1 2">MSL 6dP</strain>
    </source>
</reference>
<organism evidence="1 2">
    <name type="scientific">Orenia marismortui</name>
    <dbReference type="NCBI Taxonomy" id="46469"/>
    <lineage>
        <taxon>Bacteria</taxon>
        <taxon>Bacillati</taxon>
        <taxon>Bacillota</taxon>
        <taxon>Clostridia</taxon>
        <taxon>Halanaerobiales</taxon>
        <taxon>Halobacteroidaceae</taxon>
        <taxon>Orenia</taxon>
    </lineage>
</organism>
<dbReference type="EMBL" id="SOEG01000002">
    <property type="protein sequence ID" value="TDX58991.1"/>
    <property type="molecule type" value="Genomic_DNA"/>
</dbReference>
<dbReference type="Proteomes" id="UP000295832">
    <property type="component" value="Unassembled WGS sequence"/>
</dbReference>
<protein>
    <recommendedName>
        <fullName evidence="3">Methyl-accepting chemotaxis protein</fullName>
    </recommendedName>
</protein>
<dbReference type="AlphaFoldDB" id="A0A4R8HPY9"/>